<comment type="catalytic activity">
    <reaction evidence="1">
        <text>ATP + protein L-histidine = ADP + protein N-phospho-L-histidine.</text>
        <dbReference type="EC" id="2.7.13.3"/>
    </reaction>
</comment>
<dbReference type="CDD" id="cd00082">
    <property type="entry name" value="HisKA"/>
    <property type="match status" value="1"/>
</dbReference>
<dbReference type="Pfam" id="PF02518">
    <property type="entry name" value="HATPase_c"/>
    <property type="match status" value="1"/>
</dbReference>
<feature type="domain" description="Histidine kinase" evidence="11">
    <location>
        <begin position="88"/>
        <end position="296"/>
    </location>
</feature>
<dbReference type="InterPro" id="IPR050398">
    <property type="entry name" value="HssS/ArlS-like"/>
</dbReference>
<evidence type="ECO:0000313" key="12">
    <source>
        <dbReference type="EMBL" id="ADL50193.1"/>
    </source>
</evidence>
<keyword evidence="13" id="KW-1185">Reference proteome</keyword>
<dbReference type="EMBL" id="CP002160">
    <property type="protein sequence ID" value="ADL50193.1"/>
    <property type="molecule type" value="Genomic_DNA"/>
</dbReference>
<evidence type="ECO:0000256" key="10">
    <source>
        <dbReference type="ARBA" id="ARBA00023136"/>
    </source>
</evidence>
<gene>
    <name evidence="12" type="ordered locus">Clocel_0415</name>
</gene>
<reference evidence="12 13" key="1">
    <citation type="submission" date="2010-08" db="EMBL/GenBank/DDBJ databases">
        <title>Complete sequence of Clostridium cellulovorans 743B.</title>
        <authorList>
            <consortium name="US DOE Joint Genome Institute"/>
            <person name="Lucas S."/>
            <person name="Copeland A."/>
            <person name="Lapidus A."/>
            <person name="Cheng J.-F."/>
            <person name="Bruce D."/>
            <person name="Goodwin L."/>
            <person name="Pitluck S."/>
            <person name="Chertkov O."/>
            <person name="Detter J.C."/>
            <person name="Han C."/>
            <person name="Tapia R."/>
            <person name="Land M."/>
            <person name="Hauser L."/>
            <person name="Chang Y.-J."/>
            <person name="Jeffries C."/>
            <person name="Kyrpides N."/>
            <person name="Ivanova N."/>
            <person name="Mikhailova N."/>
            <person name="Hemme C.L."/>
            <person name="Woyke T."/>
        </authorList>
    </citation>
    <scope>NUCLEOTIDE SEQUENCE [LARGE SCALE GENOMIC DNA]</scope>
    <source>
        <strain evidence="13">ATCC 35296 / DSM 3052 / OCM 3 / 743B</strain>
    </source>
</reference>
<dbReference type="InterPro" id="IPR003661">
    <property type="entry name" value="HisK_dim/P_dom"/>
</dbReference>
<organism evidence="12 13">
    <name type="scientific">Clostridium cellulovorans (strain ATCC 35296 / DSM 3052 / OCM 3 / 743B)</name>
    <dbReference type="NCBI Taxonomy" id="573061"/>
    <lineage>
        <taxon>Bacteria</taxon>
        <taxon>Bacillati</taxon>
        <taxon>Bacillota</taxon>
        <taxon>Clostridia</taxon>
        <taxon>Eubacteriales</taxon>
        <taxon>Clostridiaceae</taxon>
        <taxon>Clostridium</taxon>
    </lineage>
</organism>
<dbReference type="GO" id="GO:0005886">
    <property type="term" value="C:plasma membrane"/>
    <property type="evidence" value="ECO:0007669"/>
    <property type="project" value="TreeGrafter"/>
</dbReference>
<evidence type="ECO:0000256" key="3">
    <source>
        <dbReference type="ARBA" id="ARBA00012438"/>
    </source>
</evidence>
<dbReference type="GO" id="GO:0000155">
    <property type="term" value="F:phosphorelay sensor kinase activity"/>
    <property type="evidence" value="ECO:0007669"/>
    <property type="project" value="InterPro"/>
</dbReference>
<proteinExistence type="predicted"/>
<dbReference type="PANTHER" id="PTHR45528">
    <property type="entry name" value="SENSOR HISTIDINE KINASE CPXA"/>
    <property type="match status" value="1"/>
</dbReference>
<dbReference type="PROSITE" id="PS50109">
    <property type="entry name" value="HIS_KIN"/>
    <property type="match status" value="1"/>
</dbReference>
<evidence type="ECO:0000259" key="11">
    <source>
        <dbReference type="PROSITE" id="PS50109"/>
    </source>
</evidence>
<sequence length="300" mass="34275">MIIAVCILGILVISLSSYVIFVQLQLRSINKQLTKRIKENTHQPISLALINKELNILAININKCLKAEENLRLNIIGEEKHFREMIANISHDLRTPLTAIKGYQQLMKKGGLSEEQMEKLIIAQKHADELGRLIEHFFEYSYLVNLEPELQKEKINLTNLVAECLAEAISTFEERNLSVKFCDVLPVFALVDKEMTLRIIRNLIRNSIQHSNNDIEVRVFTDNNAIISFSNFVSNTSEMDVKRIFDRFYVADKAREKTGGLGLAIVKLLANQMGGRTEATLVDGIFKIVVELPKYEKEFL</sequence>
<evidence type="ECO:0000256" key="8">
    <source>
        <dbReference type="ARBA" id="ARBA00022989"/>
    </source>
</evidence>
<dbReference type="InterPro" id="IPR036097">
    <property type="entry name" value="HisK_dim/P_sf"/>
</dbReference>
<dbReference type="SUPFAM" id="SSF55874">
    <property type="entry name" value="ATPase domain of HSP90 chaperone/DNA topoisomerase II/histidine kinase"/>
    <property type="match status" value="1"/>
</dbReference>
<dbReference type="PANTHER" id="PTHR45528:SF8">
    <property type="entry name" value="HISTIDINE KINASE"/>
    <property type="match status" value="1"/>
</dbReference>
<protein>
    <recommendedName>
        <fullName evidence="3">histidine kinase</fullName>
        <ecNumber evidence="3">2.7.13.3</ecNumber>
    </recommendedName>
</protein>
<accession>D9SQC6</accession>
<dbReference type="InterPro" id="IPR003594">
    <property type="entry name" value="HATPase_dom"/>
</dbReference>
<dbReference type="Gene3D" id="3.30.565.10">
    <property type="entry name" value="Histidine kinase-like ATPase, C-terminal domain"/>
    <property type="match status" value="1"/>
</dbReference>
<keyword evidence="7 12" id="KW-0418">Kinase</keyword>
<dbReference type="KEGG" id="ccb:Clocel_0415"/>
<evidence type="ECO:0000256" key="2">
    <source>
        <dbReference type="ARBA" id="ARBA00004141"/>
    </source>
</evidence>
<dbReference type="Proteomes" id="UP000002730">
    <property type="component" value="Chromosome"/>
</dbReference>
<dbReference type="SUPFAM" id="SSF47384">
    <property type="entry name" value="Homodimeric domain of signal transducing histidine kinase"/>
    <property type="match status" value="1"/>
</dbReference>
<dbReference type="STRING" id="573061.Clocel_0415"/>
<dbReference type="SMART" id="SM00387">
    <property type="entry name" value="HATPase_c"/>
    <property type="match status" value="1"/>
</dbReference>
<dbReference type="eggNOG" id="COG0642">
    <property type="taxonomic scope" value="Bacteria"/>
</dbReference>
<dbReference type="HOGENOM" id="CLU_000445_89_3_9"/>
<evidence type="ECO:0000256" key="9">
    <source>
        <dbReference type="ARBA" id="ARBA00023012"/>
    </source>
</evidence>
<evidence type="ECO:0000256" key="1">
    <source>
        <dbReference type="ARBA" id="ARBA00000085"/>
    </source>
</evidence>
<evidence type="ECO:0000256" key="5">
    <source>
        <dbReference type="ARBA" id="ARBA00022679"/>
    </source>
</evidence>
<keyword evidence="9" id="KW-0902">Two-component regulatory system</keyword>
<dbReference type="Gene3D" id="1.10.287.130">
    <property type="match status" value="1"/>
</dbReference>
<dbReference type="EC" id="2.7.13.3" evidence="3"/>
<keyword evidence="6" id="KW-0812">Transmembrane</keyword>
<keyword evidence="10" id="KW-0472">Membrane</keyword>
<dbReference type="InterPro" id="IPR036890">
    <property type="entry name" value="HATPase_C_sf"/>
</dbReference>
<evidence type="ECO:0000256" key="6">
    <source>
        <dbReference type="ARBA" id="ARBA00022692"/>
    </source>
</evidence>
<dbReference type="InterPro" id="IPR005467">
    <property type="entry name" value="His_kinase_dom"/>
</dbReference>
<keyword evidence="8" id="KW-1133">Transmembrane helix</keyword>
<keyword evidence="5" id="KW-0808">Transferase</keyword>
<name>D9SQC6_CLOC7</name>
<keyword evidence="4" id="KW-0597">Phosphoprotein</keyword>
<dbReference type="AlphaFoldDB" id="D9SQC6"/>
<comment type="subcellular location">
    <subcellularLocation>
        <location evidence="2">Membrane</location>
        <topology evidence="2">Multi-pass membrane protein</topology>
    </subcellularLocation>
</comment>
<dbReference type="SMART" id="SM00388">
    <property type="entry name" value="HisKA"/>
    <property type="match status" value="1"/>
</dbReference>
<evidence type="ECO:0000256" key="4">
    <source>
        <dbReference type="ARBA" id="ARBA00022553"/>
    </source>
</evidence>
<evidence type="ECO:0000256" key="7">
    <source>
        <dbReference type="ARBA" id="ARBA00022777"/>
    </source>
</evidence>
<dbReference type="Pfam" id="PF00512">
    <property type="entry name" value="HisKA"/>
    <property type="match status" value="1"/>
</dbReference>
<evidence type="ECO:0000313" key="13">
    <source>
        <dbReference type="Proteomes" id="UP000002730"/>
    </source>
</evidence>